<evidence type="ECO:0000256" key="7">
    <source>
        <dbReference type="ARBA" id="ARBA00022777"/>
    </source>
</evidence>
<dbReference type="InterPro" id="IPR031322">
    <property type="entry name" value="Shikimate/glucono_kinase"/>
</dbReference>
<gene>
    <name evidence="11" type="primary">aroK</name>
    <name evidence="12" type="ORF">GGQ92_000539</name>
</gene>
<dbReference type="RefSeq" id="WP_184244299.1">
    <property type="nucleotide sequence ID" value="NZ_BAAACU010000022.1"/>
</dbReference>
<evidence type="ECO:0000256" key="8">
    <source>
        <dbReference type="ARBA" id="ARBA00022840"/>
    </source>
</evidence>
<comment type="catalytic activity">
    <reaction evidence="10 11">
        <text>shikimate + ATP = 3-phosphoshikimate + ADP + H(+)</text>
        <dbReference type="Rhea" id="RHEA:13121"/>
        <dbReference type="ChEBI" id="CHEBI:15378"/>
        <dbReference type="ChEBI" id="CHEBI:30616"/>
        <dbReference type="ChEBI" id="CHEBI:36208"/>
        <dbReference type="ChEBI" id="CHEBI:145989"/>
        <dbReference type="ChEBI" id="CHEBI:456216"/>
        <dbReference type="EC" id="2.7.1.71"/>
    </reaction>
</comment>
<organism evidence="12 13">
    <name type="scientific">Gracilibacillus halotolerans</name>
    <dbReference type="NCBI Taxonomy" id="74386"/>
    <lineage>
        <taxon>Bacteria</taxon>
        <taxon>Bacillati</taxon>
        <taxon>Bacillota</taxon>
        <taxon>Bacilli</taxon>
        <taxon>Bacillales</taxon>
        <taxon>Bacillaceae</taxon>
        <taxon>Gracilibacillus</taxon>
    </lineage>
</organism>
<keyword evidence="6 11" id="KW-0547">Nucleotide-binding</keyword>
<dbReference type="Pfam" id="PF01202">
    <property type="entry name" value="SKI"/>
    <property type="match status" value="1"/>
</dbReference>
<dbReference type="EMBL" id="JACHON010000001">
    <property type="protein sequence ID" value="MBB6511772.1"/>
    <property type="molecule type" value="Genomic_DNA"/>
</dbReference>
<keyword evidence="11" id="KW-0479">Metal-binding</keyword>
<evidence type="ECO:0000256" key="4">
    <source>
        <dbReference type="ARBA" id="ARBA00022605"/>
    </source>
</evidence>
<evidence type="ECO:0000256" key="6">
    <source>
        <dbReference type="ARBA" id="ARBA00022741"/>
    </source>
</evidence>
<keyword evidence="5 11" id="KW-0808">Transferase</keyword>
<dbReference type="PRINTS" id="PR01100">
    <property type="entry name" value="SHIKIMTKNASE"/>
</dbReference>
<dbReference type="GO" id="GO:0005829">
    <property type="term" value="C:cytosol"/>
    <property type="evidence" value="ECO:0007669"/>
    <property type="project" value="TreeGrafter"/>
</dbReference>
<dbReference type="CDD" id="cd00464">
    <property type="entry name" value="SK"/>
    <property type="match status" value="1"/>
</dbReference>
<evidence type="ECO:0000256" key="3">
    <source>
        <dbReference type="ARBA" id="ARBA00012154"/>
    </source>
</evidence>
<evidence type="ECO:0000256" key="2">
    <source>
        <dbReference type="ARBA" id="ARBA00006997"/>
    </source>
</evidence>
<keyword evidence="4 11" id="KW-0028">Amino-acid biosynthesis</keyword>
<comment type="subcellular location">
    <subcellularLocation>
        <location evidence="11">Cytoplasm</location>
    </subcellularLocation>
</comment>
<protein>
    <recommendedName>
        <fullName evidence="3 11">Shikimate kinase</fullName>
        <shortName evidence="11">SK</shortName>
        <ecNumber evidence="3 11">2.7.1.71</ecNumber>
    </recommendedName>
</protein>
<evidence type="ECO:0000313" key="13">
    <source>
        <dbReference type="Proteomes" id="UP000572212"/>
    </source>
</evidence>
<proteinExistence type="inferred from homology"/>
<dbReference type="GO" id="GO:0004765">
    <property type="term" value="F:shikimate kinase activity"/>
    <property type="evidence" value="ECO:0007669"/>
    <property type="project" value="UniProtKB-UniRule"/>
</dbReference>
<keyword evidence="9 11" id="KW-0057">Aromatic amino acid biosynthesis</keyword>
<feature type="binding site" evidence="11">
    <location>
        <position position="33"/>
    </location>
    <ligand>
        <name>substrate</name>
    </ligand>
</feature>
<comment type="caution">
    <text evidence="12">The sequence shown here is derived from an EMBL/GenBank/DDBJ whole genome shotgun (WGS) entry which is preliminary data.</text>
</comment>
<comment type="function">
    <text evidence="11">Catalyzes the specific phosphorylation of the 3-hydroxyl group of shikimic acid using ATP as a cosubstrate.</text>
</comment>
<dbReference type="InterPro" id="IPR027417">
    <property type="entry name" value="P-loop_NTPase"/>
</dbReference>
<dbReference type="UniPathway" id="UPA00053">
    <property type="reaction ID" value="UER00088"/>
</dbReference>
<comment type="cofactor">
    <cofactor evidence="11">
        <name>Mg(2+)</name>
        <dbReference type="ChEBI" id="CHEBI:18420"/>
    </cofactor>
    <text evidence="11">Binds 1 Mg(2+) ion per subunit.</text>
</comment>
<keyword evidence="8 11" id="KW-0067">ATP-binding</keyword>
<dbReference type="GO" id="GO:0009073">
    <property type="term" value="P:aromatic amino acid family biosynthetic process"/>
    <property type="evidence" value="ECO:0007669"/>
    <property type="project" value="UniProtKB-KW"/>
</dbReference>
<comment type="similarity">
    <text evidence="2 11">Belongs to the shikimate kinase family.</text>
</comment>
<name>A0A841RIC4_9BACI</name>
<keyword evidence="11" id="KW-0460">Magnesium</keyword>
<dbReference type="InterPro" id="IPR000623">
    <property type="entry name" value="Shikimate_kinase/TSH1"/>
</dbReference>
<evidence type="ECO:0000256" key="5">
    <source>
        <dbReference type="ARBA" id="ARBA00022679"/>
    </source>
</evidence>
<evidence type="ECO:0000256" key="10">
    <source>
        <dbReference type="ARBA" id="ARBA00048567"/>
    </source>
</evidence>
<keyword evidence="11" id="KW-0963">Cytoplasm</keyword>
<evidence type="ECO:0000313" key="12">
    <source>
        <dbReference type="EMBL" id="MBB6511772.1"/>
    </source>
</evidence>
<feature type="binding site" evidence="11">
    <location>
        <position position="78"/>
    </location>
    <ligand>
        <name>substrate</name>
    </ligand>
</feature>
<feature type="binding site" evidence="11">
    <location>
        <position position="57"/>
    </location>
    <ligand>
        <name>substrate</name>
    </ligand>
</feature>
<dbReference type="GO" id="GO:0000287">
    <property type="term" value="F:magnesium ion binding"/>
    <property type="evidence" value="ECO:0007669"/>
    <property type="project" value="UniProtKB-UniRule"/>
</dbReference>
<feature type="binding site" evidence="11">
    <location>
        <position position="133"/>
    </location>
    <ligand>
        <name>substrate</name>
    </ligand>
</feature>
<comment type="subunit">
    <text evidence="11">Monomer.</text>
</comment>
<feature type="binding site" evidence="11">
    <location>
        <position position="15"/>
    </location>
    <ligand>
        <name>Mg(2+)</name>
        <dbReference type="ChEBI" id="CHEBI:18420"/>
    </ligand>
</feature>
<dbReference type="Proteomes" id="UP000572212">
    <property type="component" value="Unassembled WGS sequence"/>
</dbReference>
<dbReference type="GO" id="GO:0009423">
    <property type="term" value="P:chorismate biosynthetic process"/>
    <property type="evidence" value="ECO:0007669"/>
    <property type="project" value="UniProtKB-UniRule"/>
</dbReference>
<comment type="pathway">
    <text evidence="1 11">Metabolic intermediate biosynthesis; chorismate biosynthesis; chorismate from D-erythrose 4-phosphate and phosphoenolpyruvate: step 5/7.</text>
</comment>
<keyword evidence="7 11" id="KW-0418">Kinase</keyword>
<dbReference type="Gene3D" id="3.40.50.300">
    <property type="entry name" value="P-loop containing nucleotide triphosphate hydrolases"/>
    <property type="match status" value="1"/>
</dbReference>
<keyword evidence="13" id="KW-1185">Reference proteome</keyword>
<reference evidence="12 13" key="1">
    <citation type="submission" date="2020-08" db="EMBL/GenBank/DDBJ databases">
        <title>Genomic Encyclopedia of Type Strains, Phase IV (KMG-IV): sequencing the most valuable type-strain genomes for metagenomic binning, comparative biology and taxonomic classification.</title>
        <authorList>
            <person name="Goeker M."/>
        </authorList>
    </citation>
    <scope>NUCLEOTIDE SEQUENCE [LARGE SCALE GENOMIC DNA]</scope>
    <source>
        <strain evidence="12 13">DSM 11805</strain>
    </source>
</reference>
<dbReference type="AlphaFoldDB" id="A0A841RIC4"/>
<feature type="binding site" evidence="11">
    <location>
        <begin position="11"/>
        <end position="16"/>
    </location>
    <ligand>
        <name>ATP</name>
        <dbReference type="ChEBI" id="CHEBI:30616"/>
    </ligand>
</feature>
<evidence type="ECO:0000256" key="1">
    <source>
        <dbReference type="ARBA" id="ARBA00004842"/>
    </source>
</evidence>
<dbReference type="SUPFAM" id="SSF52540">
    <property type="entry name" value="P-loop containing nucleoside triphosphate hydrolases"/>
    <property type="match status" value="1"/>
</dbReference>
<dbReference type="PANTHER" id="PTHR21087:SF16">
    <property type="entry name" value="SHIKIMATE KINASE 1, CHLOROPLASTIC"/>
    <property type="match status" value="1"/>
</dbReference>
<comment type="caution">
    <text evidence="11">Lacks conserved residue(s) required for the propagation of feature annotation.</text>
</comment>
<feature type="binding site" evidence="11">
    <location>
        <position position="116"/>
    </location>
    <ligand>
        <name>ATP</name>
        <dbReference type="ChEBI" id="CHEBI:30616"/>
    </ligand>
</feature>
<accession>A0A841RIC4</accession>
<dbReference type="InterPro" id="IPR023000">
    <property type="entry name" value="Shikimate_kinase_CS"/>
</dbReference>
<evidence type="ECO:0000256" key="9">
    <source>
        <dbReference type="ARBA" id="ARBA00023141"/>
    </source>
</evidence>
<dbReference type="PROSITE" id="PS01128">
    <property type="entry name" value="SHIKIMATE_KINASE"/>
    <property type="match status" value="1"/>
</dbReference>
<dbReference type="PANTHER" id="PTHR21087">
    <property type="entry name" value="SHIKIMATE KINASE"/>
    <property type="match status" value="1"/>
</dbReference>
<dbReference type="EC" id="2.7.1.71" evidence="3 11"/>
<dbReference type="GO" id="GO:0008652">
    <property type="term" value="P:amino acid biosynthetic process"/>
    <property type="evidence" value="ECO:0007669"/>
    <property type="project" value="UniProtKB-KW"/>
</dbReference>
<dbReference type="GO" id="GO:0005524">
    <property type="term" value="F:ATP binding"/>
    <property type="evidence" value="ECO:0007669"/>
    <property type="project" value="UniProtKB-UniRule"/>
</dbReference>
<dbReference type="HAMAP" id="MF_00109">
    <property type="entry name" value="Shikimate_kinase"/>
    <property type="match status" value="1"/>
</dbReference>
<sequence>MKSVFLVGFMGSGKTSIAKALQTKLSWKLQDTDDMIVQEYKQSIPEIFRERGEQVFRDYESSVLKKTNLEQTIVATGGGIIEREENRKFLKQQEMVIYLDTSWEEINQRLSDDETRPIWSNENTDKKELLKARISKYKEVADFIVKTDGKSVDEIANEIISFI</sequence>
<evidence type="ECO:0000256" key="11">
    <source>
        <dbReference type="HAMAP-Rule" id="MF_00109"/>
    </source>
</evidence>